<dbReference type="SUPFAM" id="SSF52540">
    <property type="entry name" value="P-loop containing nucleoside triphosphate hydrolases"/>
    <property type="match status" value="1"/>
</dbReference>
<keyword evidence="2" id="KW-0547">Nucleotide-binding</keyword>
<keyword evidence="6" id="KW-1185">Reference proteome</keyword>
<dbReference type="Proteomes" id="UP001500957">
    <property type="component" value="Unassembled WGS sequence"/>
</dbReference>
<dbReference type="PANTHER" id="PTHR45772:SF2">
    <property type="entry name" value="ABC TRANSPORTER ATP-BINDING PROTEIN"/>
    <property type="match status" value="1"/>
</dbReference>
<dbReference type="PANTHER" id="PTHR45772">
    <property type="entry name" value="CONSERVED COMPONENT OF ABC TRANSPORTER FOR NATURAL AMINO ACIDS-RELATED"/>
    <property type="match status" value="1"/>
</dbReference>
<evidence type="ECO:0000259" key="4">
    <source>
        <dbReference type="PROSITE" id="PS50893"/>
    </source>
</evidence>
<dbReference type="InterPro" id="IPR003439">
    <property type="entry name" value="ABC_transporter-like_ATP-bd"/>
</dbReference>
<protein>
    <recommendedName>
        <fullName evidence="4">ABC transporter domain-containing protein</fullName>
    </recommendedName>
</protein>
<name>A0ABN1GQG6_9ACTN</name>
<dbReference type="InterPro" id="IPR027417">
    <property type="entry name" value="P-loop_NTPase"/>
</dbReference>
<evidence type="ECO:0000256" key="3">
    <source>
        <dbReference type="ARBA" id="ARBA00022840"/>
    </source>
</evidence>
<keyword evidence="1" id="KW-0813">Transport</keyword>
<dbReference type="Gene3D" id="3.40.50.300">
    <property type="entry name" value="P-loop containing nucleotide triphosphate hydrolases"/>
    <property type="match status" value="1"/>
</dbReference>
<proteinExistence type="predicted"/>
<comment type="caution">
    <text evidence="5">The sequence shown here is derived from an EMBL/GenBank/DDBJ whole genome shotgun (WGS) entry which is preliminary data.</text>
</comment>
<evidence type="ECO:0000313" key="6">
    <source>
        <dbReference type="Proteomes" id="UP001500957"/>
    </source>
</evidence>
<gene>
    <name evidence="5" type="ORF">GCM10009547_18240</name>
</gene>
<evidence type="ECO:0000313" key="5">
    <source>
        <dbReference type="EMBL" id="GAA0616521.1"/>
    </source>
</evidence>
<evidence type="ECO:0000256" key="2">
    <source>
        <dbReference type="ARBA" id="ARBA00022741"/>
    </source>
</evidence>
<dbReference type="RefSeq" id="WP_344603850.1">
    <property type="nucleotide sequence ID" value="NZ_BAAAHE010000014.1"/>
</dbReference>
<dbReference type="InterPro" id="IPR003593">
    <property type="entry name" value="AAA+_ATPase"/>
</dbReference>
<dbReference type="PROSITE" id="PS50893">
    <property type="entry name" value="ABC_TRANSPORTER_2"/>
    <property type="match status" value="1"/>
</dbReference>
<dbReference type="SMART" id="SM00382">
    <property type="entry name" value="AAA"/>
    <property type="match status" value="1"/>
</dbReference>
<accession>A0ABN1GQG6</accession>
<dbReference type="InterPro" id="IPR051120">
    <property type="entry name" value="ABC_AA/LPS_Transport"/>
</dbReference>
<feature type="domain" description="ABC transporter" evidence="4">
    <location>
        <begin position="4"/>
        <end position="250"/>
    </location>
</feature>
<keyword evidence="3" id="KW-0067">ATP-binding</keyword>
<dbReference type="EMBL" id="BAAAHE010000014">
    <property type="protein sequence ID" value="GAA0616521.1"/>
    <property type="molecule type" value="Genomic_DNA"/>
</dbReference>
<dbReference type="Pfam" id="PF00005">
    <property type="entry name" value="ABC_tran"/>
    <property type="match status" value="1"/>
</dbReference>
<sequence length="257" mass="27468">MSGLEVERLRIAYGGNVAVADATFSAPLGRVTGLIGPNGAGKTTTFNAVNGLLRPVSGTVHLFGRDVTRESAAARARAGLGRTFQQVQVCANLTVRENVALGAEVRLIGRNPVRQFLAGAGQQREVRRRTEEALAACGISGLADTRAALLSTGQRRLLELARVLAGEFRLLLLDEPSSGLDESETERFGQILRQAVEERGVGILIVEHDMPLVMSICDHIHVLDFGQMIFAGTPAETQASEIVRRAYLGEVETAGTP</sequence>
<evidence type="ECO:0000256" key="1">
    <source>
        <dbReference type="ARBA" id="ARBA00022448"/>
    </source>
</evidence>
<organism evidence="5 6">
    <name type="scientific">Sporichthya brevicatena</name>
    <dbReference type="NCBI Taxonomy" id="171442"/>
    <lineage>
        <taxon>Bacteria</taxon>
        <taxon>Bacillati</taxon>
        <taxon>Actinomycetota</taxon>
        <taxon>Actinomycetes</taxon>
        <taxon>Sporichthyales</taxon>
        <taxon>Sporichthyaceae</taxon>
        <taxon>Sporichthya</taxon>
    </lineage>
</organism>
<reference evidence="5 6" key="1">
    <citation type="journal article" date="2019" name="Int. J. Syst. Evol. Microbiol.">
        <title>The Global Catalogue of Microorganisms (GCM) 10K type strain sequencing project: providing services to taxonomists for standard genome sequencing and annotation.</title>
        <authorList>
            <consortium name="The Broad Institute Genomics Platform"/>
            <consortium name="The Broad Institute Genome Sequencing Center for Infectious Disease"/>
            <person name="Wu L."/>
            <person name="Ma J."/>
        </authorList>
    </citation>
    <scope>NUCLEOTIDE SEQUENCE [LARGE SCALE GENOMIC DNA]</scope>
    <source>
        <strain evidence="5 6">JCM 10671</strain>
    </source>
</reference>
<dbReference type="CDD" id="cd03219">
    <property type="entry name" value="ABC_Mj1267_LivG_branched"/>
    <property type="match status" value="1"/>
</dbReference>